<dbReference type="EMBL" id="VLNY01000003">
    <property type="protein sequence ID" value="KAA0023605.1"/>
    <property type="molecule type" value="Genomic_DNA"/>
</dbReference>
<comment type="catalytic activity">
    <reaction evidence="1">
        <text>L-cysteine + L-glutamate + ATP = gamma-L-glutamyl-L-cysteine + ADP + phosphate + H(+)</text>
        <dbReference type="Rhea" id="RHEA:13285"/>
        <dbReference type="ChEBI" id="CHEBI:15378"/>
        <dbReference type="ChEBI" id="CHEBI:29985"/>
        <dbReference type="ChEBI" id="CHEBI:30616"/>
        <dbReference type="ChEBI" id="CHEBI:35235"/>
        <dbReference type="ChEBI" id="CHEBI:43474"/>
        <dbReference type="ChEBI" id="CHEBI:58173"/>
        <dbReference type="ChEBI" id="CHEBI:456216"/>
        <dbReference type="EC" id="6.3.2.2"/>
    </reaction>
</comment>
<sequence length="509" mass="57233">MGDDVEHRKFTRKDRQNFRAKVHDCLDALAAMLADGQFEVSEPRIGMEIELNIVDDDMQPAMANAEVLEAIADPAGAEPAQHPEHTFQTELSQFNIEINVAPRPLRDDHIRQLERDLRTSLDSADARARSVGARLAMIGMLPTLREEHFEHRWISANPRYDLLNQQIFAARGEDIELQMSGVPLPGSADTEELSTICDTILPEAACTSVQLHLQVAPETFAAHWNAAQALAGVQVALSANSPFLAGRALWHETRIPMFEQATDTRPQELKNQGVRPRVWFGERWITSIFDLFEENSRYFPALLPVCTDEDPMAMLANGEAPSLSELKLHNGTVYRWNRPIYDIANDRYHLRLENRVLAAGPSIIDTLADAAFYYGTLRSFVDADRPLWSQMSFDAAEENLHSGARSGFDSRLYWPEVGWVSPQELVLRRLLPMADAGLEAFGVSAEVRDRYLGVIEGRCVNQRSGSGWQREAVVARERAGDTRERALAGMLGDYVTHMHEGEPVHTWAW</sequence>
<dbReference type="GO" id="GO:0042398">
    <property type="term" value="P:modified amino acid biosynthetic process"/>
    <property type="evidence" value="ECO:0007669"/>
    <property type="project" value="InterPro"/>
</dbReference>
<gene>
    <name evidence="2" type="ORF">FOY51_09455</name>
</gene>
<evidence type="ECO:0000256" key="1">
    <source>
        <dbReference type="ARBA" id="ARBA00048819"/>
    </source>
</evidence>
<protein>
    <submittedName>
        <fullName evidence="2">Glutamate--cysteine ligase</fullName>
    </submittedName>
</protein>
<proteinExistence type="predicted"/>
<comment type="caution">
    <text evidence="2">The sequence shown here is derived from an EMBL/GenBank/DDBJ whole genome shotgun (WGS) entry which is preliminary data.</text>
</comment>
<evidence type="ECO:0000313" key="3">
    <source>
        <dbReference type="Proteomes" id="UP000322244"/>
    </source>
</evidence>
<reference evidence="2 3" key="1">
    <citation type="submission" date="2019-07" db="EMBL/GenBank/DDBJ databases">
        <title>Rhodococcus cavernicolus sp. nov., isolated from a cave.</title>
        <authorList>
            <person name="Lee S.D."/>
        </authorList>
    </citation>
    <scope>NUCLEOTIDE SEQUENCE [LARGE SCALE GENOMIC DNA]</scope>
    <source>
        <strain evidence="2 3">C1-24</strain>
    </source>
</reference>
<keyword evidence="2" id="KW-0436">Ligase</keyword>
<dbReference type="Proteomes" id="UP000322244">
    <property type="component" value="Unassembled WGS sequence"/>
</dbReference>
<accession>A0A5A7SGK5</accession>
<dbReference type="PANTHER" id="PTHR36510:SF3">
    <property type="entry name" value="CONSERVED PROTEIN"/>
    <property type="match status" value="1"/>
</dbReference>
<dbReference type="GO" id="GO:0004357">
    <property type="term" value="F:glutamate-cysteine ligase activity"/>
    <property type="evidence" value="ECO:0007669"/>
    <property type="project" value="UniProtKB-EC"/>
</dbReference>
<dbReference type="AlphaFoldDB" id="A0A5A7SGK5"/>
<dbReference type="Gene3D" id="3.30.590.20">
    <property type="match status" value="1"/>
</dbReference>
<dbReference type="InterPro" id="IPR006336">
    <property type="entry name" value="GCS2"/>
</dbReference>
<dbReference type="SUPFAM" id="SSF55931">
    <property type="entry name" value="Glutamine synthetase/guanido kinase"/>
    <property type="match status" value="1"/>
</dbReference>
<organism evidence="2 3">
    <name type="scientific">Antrihabitans cavernicola</name>
    <dbReference type="NCBI Taxonomy" id="2495913"/>
    <lineage>
        <taxon>Bacteria</taxon>
        <taxon>Bacillati</taxon>
        <taxon>Actinomycetota</taxon>
        <taxon>Actinomycetes</taxon>
        <taxon>Mycobacteriales</taxon>
        <taxon>Nocardiaceae</taxon>
        <taxon>Antrihabitans</taxon>
    </lineage>
</organism>
<dbReference type="PIRSF" id="PIRSF012666">
    <property type="entry name" value="UCP012666"/>
    <property type="match status" value="1"/>
</dbReference>
<dbReference type="InterPro" id="IPR016602">
    <property type="entry name" value="UCP012666"/>
</dbReference>
<dbReference type="OrthoDB" id="240589at2"/>
<dbReference type="PANTHER" id="PTHR36510">
    <property type="entry name" value="GLUTAMATE--CYSTEINE LIGASE 2-RELATED"/>
    <property type="match status" value="1"/>
</dbReference>
<keyword evidence="3" id="KW-1185">Reference proteome</keyword>
<dbReference type="InterPro" id="IPR014746">
    <property type="entry name" value="Gln_synth/guanido_kin_cat_dom"/>
</dbReference>
<evidence type="ECO:0000313" key="2">
    <source>
        <dbReference type="EMBL" id="KAA0023605.1"/>
    </source>
</evidence>
<dbReference type="InterPro" id="IPR050141">
    <property type="entry name" value="GCL_type2/YbdK_subfam"/>
</dbReference>
<dbReference type="RefSeq" id="WP_149429951.1">
    <property type="nucleotide sequence ID" value="NZ_VLNY01000003.1"/>
</dbReference>
<dbReference type="Pfam" id="PF04107">
    <property type="entry name" value="GCS2"/>
    <property type="match status" value="1"/>
</dbReference>
<name>A0A5A7SGK5_9NOCA</name>